<keyword evidence="2" id="KW-1185">Reference proteome</keyword>
<reference evidence="1" key="1">
    <citation type="submission" date="2013-05" db="EMBL/GenBank/DDBJ databases">
        <title>Genome assembly of Cystobacter fuscus DSM 2262.</title>
        <authorList>
            <person name="Sharma G."/>
            <person name="Khatri I."/>
            <person name="Kaur C."/>
            <person name="Mayilraj S."/>
            <person name="Subramanian S."/>
        </authorList>
    </citation>
    <scope>NUCLEOTIDE SEQUENCE [LARGE SCALE GENOMIC DNA]</scope>
    <source>
        <strain evidence="1">DSM 2262</strain>
    </source>
</reference>
<comment type="caution">
    <text evidence="1">The sequence shown here is derived from an EMBL/GenBank/DDBJ whole genome shotgun (WGS) entry which is preliminary data.</text>
</comment>
<protein>
    <submittedName>
        <fullName evidence="1">Mobile element protein</fullName>
    </submittedName>
</protein>
<dbReference type="Proteomes" id="UP000011682">
    <property type="component" value="Unassembled WGS sequence"/>
</dbReference>
<dbReference type="InterPro" id="IPR050900">
    <property type="entry name" value="Transposase_IS3/IS150/IS904"/>
</dbReference>
<evidence type="ECO:0000313" key="2">
    <source>
        <dbReference type="Proteomes" id="UP000011682"/>
    </source>
</evidence>
<dbReference type="PANTHER" id="PTHR46889">
    <property type="entry name" value="TRANSPOSASE INSF FOR INSERTION SEQUENCE IS3B-RELATED"/>
    <property type="match status" value="1"/>
</dbReference>
<gene>
    <name evidence="1" type="ORF">D187_002666</name>
</gene>
<name>S9PCB0_CYSF2</name>
<dbReference type="PANTHER" id="PTHR46889:SF4">
    <property type="entry name" value="TRANSPOSASE INSO FOR INSERTION SEQUENCE ELEMENT IS911B-RELATED"/>
    <property type="match status" value="1"/>
</dbReference>
<accession>S9PCB0</accession>
<organism evidence="1 2">
    <name type="scientific">Cystobacter fuscus (strain ATCC 25194 / DSM 2262 / NBRC 100088 / M29)</name>
    <dbReference type="NCBI Taxonomy" id="1242864"/>
    <lineage>
        <taxon>Bacteria</taxon>
        <taxon>Pseudomonadati</taxon>
        <taxon>Myxococcota</taxon>
        <taxon>Myxococcia</taxon>
        <taxon>Myxococcales</taxon>
        <taxon>Cystobacterineae</taxon>
        <taxon>Archangiaceae</taxon>
        <taxon>Cystobacter</taxon>
    </lineage>
</organism>
<proteinExistence type="predicted"/>
<dbReference type="EMBL" id="ANAH02000015">
    <property type="protein sequence ID" value="EPX59922.1"/>
    <property type="molecule type" value="Genomic_DNA"/>
</dbReference>
<dbReference type="AlphaFoldDB" id="S9PCB0"/>
<dbReference type="eggNOG" id="COG2801">
    <property type="taxonomic scope" value="Bacteria"/>
</dbReference>
<evidence type="ECO:0000313" key="1">
    <source>
        <dbReference type="EMBL" id="EPX59922.1"/>
    </source>
</evidence>
<sequence>MMSLPQVAKDFPRPAPWHLGHGHDLRGARQGWPYLAVVLELFSREVVGGSMRQNIDRRLVLGALDMALQSRHSLGPSSLRPLLFPRLGEVPSWEVTFRVELPE</sequence>